<sequence length="86" mass="9638">MLQPSHRKGRREATLAQAPTGEATRPSSPQKQKHPKCSMVVSTSQEQTLTSDHLQDWSTNVAKWMLETDGTWGGLMNVVLFLFRGK</sequence>
<dbReference type="Proteomes" id="UP000228934">
    <property type="component" value="Unassembled WGS sequence"/>
</dbReference>
<accession>A0A2G9RB61</accession>
<gene>
    <name evidence="2" type="ORF">AB205_0050010</name>
</gene>
<feature type="region of interest" description="Disordered" evidence="1">
    <location>
        <begin position="1"/>
        <end position="37"/>
    </location>
</feature>
<reference evidence="3" key="1">
    <citation type="journal article" date="2017" name="Nat. Commun.">
        <title>The North American bullfrog draft genome provides insight into hormonal regulation of long noncoding RNA.</title>
        <authorList>
            <person name="Hammond S.A."/>
            <person name="Warren R.L."/>
            <person name="Vandervalk B.P."/>
            <person name="Kucuk E."/>
            <person name="Khan H."/>
            <person name="Gibb E.A."/>
            <person name="Pandoh P."/>
            <person name="Kirk H."/>
            <person name="Zhao Y."/>
            <person name="Jones M."/>
            <person name="Mungall A.J."/>
            <person name="Coope R."/>
            <person name="Pleasance S."/>
            <person name="Moore R.A."/>
            <person name="Holt R.A."/>
            <person name="Round J.M."/>
            <person name="Ohora S."/>
            <person name="Walle B.V."/>
            <person name="Veldhoen N."/>
            <person name="Helbing C.C."/>
            <person name="Birol I."/>
        </authorList>
    </citation>
    <scope>NUCLEOTIDE SEQUENCE [LARGE SCALE GENOMIC DNA]</scope>
</reference>
<proteinExistence type="predicted"/>
<evidence type="ECO:0000313" key="3">
    <source>
        <dbReference type="Proteomes" id="UP000228934"/>
    </source>
</evidence>
<protein>
    <submittedName>
        <fullName evidence="2">Uncharacterized protein</fullName>
    </submittedName>
</protein>
<organism evidence="2 3">
    <name type="scientific">Aquarana catesbeiana</name>
    <name type="common">American bullfrog</name>
    <name type="synonym">Rana catesbeiana</name>
    <dbReference type="NCBI Taxonomy" id="8400"/>
    <lineage>
        <taxon>Eukaryota</taxon>
        <taxon>Metazoa</taxon>
        <taxon>Chordata</taxon>
        <taxon>Craniata</taxon>
        <taxon>Vertebrata</taxon>
        <taxon>Euteleostomi</taxon>
        <taxon>Amphibia</taxon>
        <taxon>Batrachia</taxon>
        <taxon>Anura</taxon>
        <taxon>Neobatrachia</taxon>
        <taxon>Ranoidea</taxon>
        <taxon>Ranidae</taxon>
        <taxon>Aquarana</taxon>
    </lineage>
</organism>
<evidence type="ECO:0000256" key="1">
    <source>
        <dbReference type="SAM" id="MobiDB-lite"/>
    </source>
</evidence>
<dbReference type="AlphaFoldDB" id="A0A2G9RB61"/>
<dbReference type="EMBL" id="KV957231">
    <property type="protein sequence ID" value="PIO25130.1"/>
    <property type="molecule type" value="Genomic_DNA"/>
</dbReference>
<feature type="compositionally biased region" description="Basic residues" evidence="1">
    <location>
        <begin position="1"/>
        <end position="10"/>
    </location>
</feature>
<name>A0A2G9RB61_AQUCT</name>
<keyword evidence="3" id="KW-1185">Reference proteome</keyword>
<evidence type="ECO:0000313" key="2">
    <source>
        <dbReference type="EMBL" id="PIO25130.1"/>
    </source>
</evidence>
<feature type="non-terminal residue" evidence="2">
    <location>
        <position position="86"/>
    </location>
</feature>